<sequence length="179" mass="19600">MIRFERIGGRCSERSVQDSGSYGAGAGLLYRCRRRIGAGEKGGAMTEEPERQVDDSEFLDMAKDPAEARLLRKSLETLAGGGAGPVLQEMARDVLAGRMGLRDAARSGAYAEAMVDGAQQFMAEWDEKSEAERAEIEEEGRRLRDAEQREMEEERRRTPPPGSPGSSGKPPKHGGDWSL</sequence>
<accession>A0ABR6EJS1</accession>
<dbReference type="RefSeq" id="WP_182856530.1">
    <property type="nucleotide sequence ID" value="NZ_WMLF01000248.1"/>
</dbReference>
<evidence type="ECO:0000313" key="2">
    <source>
        <dbReference type="EMBL" id="MBB1245205.1"/>
    </source>
</evidence>
<gene>
    <name evidence="2" type="ORF">GL263_16730</name>
</gene>
<dbReference type="Proteomes" id="UP000766698">
    <property type="component" value="Unassembled WGS sequence"/>
</dbReference>
<evidence type="ECO:0000313" key="3">
    <source>
        <dbReference type="Proteomes" id="UP000766698"/>
    </source>
</evidence>
<keyword evidence="3" id="KW-1185">Reference proteome</keyword>
<feature type="compositionally biased region" description="Basic and acidic residues" evidence="1">
    <location>
        <begin position="125"/>
        <end position="157"/>
    </location>
</feature>
<organism evidence="2 3">
    <name type="scientific">Streptomyces durbertensis</name>
    <dbReference type="NCBI Taxonomy" id="2448886"/>
    <lineage>
        <taxon>Bacteria</taxon>
        <taxon>Bacillati</taxon>
        <taxon>Actinomycetota</taxon>
        <taxon>Actinomycetes</taxon>
        <taxon>Kitasatosporales</taxon>
        <taxon>Streptomycetaceae</taxon>
        <taxon>Streptomyces</taxon>
    </lineage>
</organism>
<evidence type="ECO:0000256" key="1">
    <source>
        <dbReference type="SAM" id="MobiDB-lite"/>
    </source>
</evidence>
<feature type="region of interest" description="Disordered" evidence="1">
    <location>
        <begin position="122"/>
        <end position="179"/>
    </location>
</feature>
<comment type="caution">
    <text evidence="2">The sequence shown here is derived from an EMBL/GenBank/DDBJ whole genome shotgun (WGS) entry which is preliminary data.</text>
</comment>
<reference evidence="3" key="1">
    <citation type="journal article" date="2020" name="Syst. Appl. Microbiol.">
        <title>Streptomyces alkaliterrae sp. nov., isolated from an alkaline soil, and emended descriptions of Streptomyces alkaliphilus, Streptomyces calidiresistens and Streptomyces durbertensis.</title>
        <authorList>
            <person name="Swiecimska M."/>
            <person name="Golinska P."/>
            <person name="Nouioui I."/>
            <person name="Wypij M."/>
            <person name="Rai M."/>
            <person name="Sangal V."/>
            <person name="Goodfellow M."/>
        </authorList>
    </citation>
    <scope>NUCLEOTIDE SEQUENCE [LARGE SCALE GENOMIC DNA]</scope>
    <source>
        <strain evidence="3">DSM 104538</strain>
    </source>
</reference>
<protein>
    <submittedName>
        <fullName evidence="2">Uncharacterized protein</fullName>
    </submittedName>
</protein>
<name>A0ABR6EJS1_9ACTN</name>
<dbReference type="EMBL" id="WMLF01000248">
    <property type="protein sequence ID" value="MBB1245205.1"/>
    <property type="molecule type" value="Genomic_DNA"/>
</dbReference>
<proteinExistence type="predicted"/>